<dbReference type="Gene3D" id="1.25.10.10">
    <property type="entry name" value="Leucine-rich Repeat Variant"/>
    <property type="match status" value="1"/>
</dbReference>
<dbReference type="EMBL" id="FLQV01000843">
    <property type="protein sequence ID" value="SBS98454.1"/>
    <property type="molecule type" value="Genomic_DNA"/>
</dbReference>
<evidence type="ECO:0000313" key="4">
    <source>
        <dbReference type="EMBL" id="SBS88687.1"/>
    </source>
</evidence>
<protein>
    <recommendedName>
        <fullName evidence="8">TOG domain-containing protein</fullName>
    </recommendedName>
</protein>
<dbReference type="Pfam" id="PF21038">
    <property type="entry name" value="CEP104_N"/>
    <property type="match status" value="1"/>
</dbReference>
<feature type="domain" description="Centrosomal protein CEP104 N-terminal" evidence="2">
    <location>
        <begin position="42"/>
        <end position="151"/>
    </location>
</feature>
<dbReference type="InterPro" id="IPR052607">
    <property type="entry name" value="CEP104-like"/>
</dbReference>
<dbReference type="GO" id="GO:0005929">
    <property type="term" value="C:cilium"/>
    <property type="evidence" value="ECO:0007669"/>
    <property type="project" value="TreeGrafter"/>
</dbReference>
<dbReference type="SUPFAM" id="SSF48371">
    <property type="entry name" value="ARM repeat"/>
    <property type="match status" value="1"/>
</dbReference>
<dbReference type="Pfam" id="PF21039">
    <property type="entry name" value="CEP104_ZnF"/>
    <property type="match status" value="1"/>
</dbReference>
<proteinExistence type="predicted"/>
<feature type="domain" description="Centrosomal protein CEP104 Zn finger" evidence="3">
    <location>
        <begin position="840"/>
        <end position="948"/>
    </location>
</feature>
<dbReference type="Proteomes" id="UP000078546">
    <property type="component" value="Unassembled WGS sequence"/>
</dbReference>
<dbReference type="InterPro" id="IPR048739">
    <property type="entry name" value="CEP104_N"/>
</dbReference>
<gene>
    <name evidence="5" type="ORF">POVCU1_046250</name>
    <name evidence="4" type="ORF">POVCU2_0049880</name>
</gene>
<name>A0A1A8WZP3_PLAOA</name>
<dbReference type="Pfam" id="PF21040">
    <property type="entry name" value="CEP104-like_TOG"/>
    <property type="match status" value="1"/>
</dbReference>
<dbReference type="VEuPathDB" id="PlasmoDB:PocGH01_14057000"/>
<sequence length="958" mass="112264">MGSKDIDNLKLKYKILSISSNDKDHNVMNLFKNTGEEIYEPWLSEKNCAYPQEIILQIRASKIKYLEFLSHEYAISKKIEIFVTNNNKDYLKAGFFRFNDNSSTSYFARELKYVYLPCTIKCTFIKLKLHSPHHNYLNVHSQVGLYYINIIPEEEIPLNIISEVTPALLKLTSLDNRKNINYNDNLVNNQKVSLRKKGVTTHISNNPDNHAADNFAEEDTPWGSFKRSYSKYDKNKINSLYEKLENKIKCFEKLKGECVAKEEFSMASELKKIINVFIFLKNTITFLKGKKKKYVREENYGKAKRLKEKETKIKIIIKNIEELRVINDCSKRGYYEWLVLYYKELEFYEKEINKIMSNENIKVIKRNSGLFDQYGSVNDNGIDINNILLFICSDNEKKREMGFELAYKPFEDRDKKNKNLWHNNVESLCLIIKRGISDPYYNIFIKSVVALEKMLIIFQQYFLKANNTDSGNSDDKNIKYLKCIISSLLKRLDDSNLDVVDICIKTIMMMLHNNFTSFKHVFSTILSMLFYYFSGDVTSEINEKIIVSLMSFYYSLINKYYTSVKDDINLKKVLEIISLFLEVDLEAIKQTSLDFFVNIYNTVENRNELFEEFLLSVSLDTKNLIINRVNQEEIGKIKTSESDSKKKEIENETREKNCLFISNDALLKKNSNLNNSKQKIKDVASYVNSTKKIDETEHNSNGTVGRSNIENYATVHNNIKDNKLVDKNSKLILVENINLKKEICLSDIKEPREKSATENKRYENEEHIDVDESKETKSNFTVLSSLHNRENITNEQQKHGNSKKCKENNVKREELTNEYEHTENSTKIEENDEDHIPPFTCKYCFKTDEAFTEIGLEKHWIKKCPMLCTCPNCFLIVELVVIYDHFLSECSHSYMYTPCEYCNKVVKKSLLDSHVMNECTGKKTEYLSCYYCSLCIESFEIDKWRNHFLSCPKNTRSK</sequence>
<reference evidence="5" key="1">
    <citation type="submission" date="2016-05" db="EMBL/GenBank/DDBJ databases">
        <authorList>
            <person name="Lavstsen T."/>
            <person name="Jespersen J.S."/>
        </authorList>
    </citation>
    <scope>NUCLEOTIDE SEQUENCE [LARGE SCALE GENOMIC DNA]</scope>
</reference>
<evidence type="ECO:0000259" key="3">
    <source>
        <dbReference type="Pfam" id="PF21039"/>
    </source>
</evidence>
<dbReference type="PANTHER" id="PTHR13371:SF0">
    <property type="entry name" value="CENTROSOMAL PROTEIN OF 104 KDA"/>
    <property type="match status" value="1"/>
</dbReference>
<evidence type="ECO:0008006" key="8">
    <source>
        <dbReference type="Google" id="ProtNLM"/>
    </source>
</evidence>
<dbReference type="SUPFAM" id="SSF49785">
    <property type="entry name" value="Galactose-binding domain-like"/>
    <property type="match status" value="1"/>
</dbReference>
<dbReference type="Proteomes" id="UP000078560">
    <property type="component" value="Unassembled WGS sequence"/>
</dbReference>
<evidence type="ECO:0000313" key="6">
    <source>
        <dbReference type="Proteomes" id="UP000078546"/>
    </source>
</evidence>
<feature type="coiled-coil region" evidence="1">
    <location>
        <begin position="805"/>
        <end position="832"/>
    </location>
</feature>
<organism evidence="5 6">
    <name type="scientific">Plasmodium ovale curtisi</name>
    <dbReference type="NCBI Taxonomy" id="864141"/>
    <lineage>
        <taxon>Eukaryota</taxon>
        <taxon>Sar</taxon>
        <taxon>Alveolata</taxon>
        <taxon>Apicomplexa</taxon>
        <taxon>Aconoidasida</taxon>
        <taxon>Haemosporida</taxon>
        <taxon>Plasmodiidae</taxon>
        <taxon>Plasmodium</taxon>
        <taxon>Plasmodium (Plasmodium)</taxon>
    </lineage>
</organism>
<evidence type="ECO:0000313" key="5">
    <source>
        <dbReference type="EMBL" id="SBS98454.1"/>
    </source>
</evidence>
<dbReference type="InterPro" id="IPR048738">
    <property type="entry name" value="CEP104_Znf"/>
</dbReference>
<evidence type="ECO:0000256" key="1">
    <source>
        <dbReference type="SAM" id="Coils"/>
    </source>
</evidence>
<dbReference type="AlphaFoldDB" id="A0A1A8WZP3"/>
<keyword evidence="1" id="KW-0175">Coiled coil</keyword>
<dbReference type="EMBL" id="FLQU01000649">
    <property type="protein sequence ID" value="SBS88687.1"/>
    <property type="molecule type" value="Genomic_DNA"/>
</dbReference>
<evidence type="ECO:0000313" key="7">
    <source>
        <dbReference type="Proteomes" id="UP000078560"/>
    </source>
</evidence>
<dbReference type="InterPro" id="IPR016024">
    <property type="entry name" value="ARM-type_fold"/>
</dbReference>
<dbReference type="InterPro" id="IPR011989">
    <property type="entry name" value="ARM-like"/>
</dbReference>
<dbReference type="InterPro" id="IPR008979">
    <property type="entry name" value="Galactose-bd-like_sf"/>
</dbReference>
<dbReference type="PANTHER" id="PTHR13371">
    <property type="entry name" value="GLYCINE-, GLUTAMATE-, THIENYLCYCLOHEXYLPIPERIDINE-BINDING PROTEIN"/>
    <property type="match status" value="1"/>
</dbReference>
<accession>A0A1A8WZP3</accession>
<evidence type="ECO:0000259" key="2">
    <source>
        <dbReference type="Pfam" id="PF21038"/>
    </source>
</evidence>
<reference evidence="6 7" key="2">
    <citation type="submission" date="2016-05" db="EMBL/GenBank/DDBJ databases">
        <authorList>
            <person name="Naeem Raeece"/>
        </authorList>
    </citation>
    <scope>NUCLEOTIDE SEQUENCE [LARGE SCALE GENOMIC DNA]</scope>
</reference>